<evidence type="ECO:0000259" key="2">
    <source>
        <dbReference type="PROSITE" id="PS51729"/>
    </source>
</evidence>
<dbReference type="EMBL" id="JAXAVX010000001">
    <property type="protein sequence ID" value="MDX8150589.1"/>
    <property type="molecule type" value="Genomic_DNA"/>
</dbReference>
<feature type="domain" description="N-acetyltransferase" evidence="2">
    <location>
        <begin position="6"/>
        <end position="94"/>
    </location>
</feature>
<comment type="caution">
    <text evidence="3">The sequence shown here is derived from an EMBL/GenBank/DDBJ whole genome shotgun (WGS) entry which is preliminary data.</text>
</comment>
<evidence type="ECO:0000259" key="1">
    <source>
        <dbReference type="PROSITE" id="PS51186"/>
    </source>
</evidence>
<dbReference type="GO" id="GO:0016746">
    <property type="term" value="F:acyltransferase activity"/>
    <property type="evidence" value="ECO:0007669"/>
    <property type="project" value="UniProtKB-KW"/>
</dbReference>
<evidence type="ECO:0000313" key="4">
    <source>
        <dbReference type="Proteomes" id="UP001277761"/>
    </source>
</evidence>
<dbReference type="PANTHER" id="PTHR31435">
    <property type="entry name" value="PROTEIN NATD1"/>
    <property type="match status" value="1"/>
</dbReference>
<keyword evidence="3" id="KW-0012">Acyltransferase</keyword>
<reference evidence="3 4" key="1">
    <citation type="submission" date="2023-11" db="EMBL/GenBank/DDBJ databases">
        <authorList>
            <person name="Xu M."/>
            <person name="Jiang T."/>
        </authorList>
    </citation>
    <scope>NUCLEOTIDE SEQUENCE [LARGE SCALE GENOMIC DNA]</scope>
    <source>
        <strain evidence="3 4">SD</strain>
    </source>
</reference>
<dbReference type="InterPro" id="IPR045057">
    <property type="entry name" value="Gcn5-rel_NAT"/>
</dbReference>
<dbReference type="PROSITE" id="PS51729">
    <property type="entry name" value="GNAT_YJDJ"/>
    <property type="match status" value="1"/>
</dbReference>
<proteinExistence type="predicted"/>
<dbReference type="RefSeq" id="WP_319952734.1">
    <property type="nucleotide sequence ID" value="NZ_JAXAVX010000001.1"/>
</dbReference>
<protein>
    <submittedName>
        <fullName evidence="3">GNAT family N-acetyltransferase</fullName>
        <ecNumber evidence="3">2.3.1.-</ecNumber>
    </submittedName>
</protein>
<keyword evidence="3" id="KW-0808">Transferase</keyword>
<dbReference type="Gene3D" id="3.40.630.30">
    <property type="match status" value="1"/>
</dbReference>
<evidence type="ECO:0000313" key="3">
    <source>
        <dbReference type="EMBL" id="MDX8150589.1"/>
    </source>
</evidence>
<dbReference type="PANTHER" id="PTHR31435:SF10">
    <property type="entry name" value="BSR4717 PROTEIN"/>
    <property type="match status" value="1"/>
</dbReference>
<keyword evidence="4" id="KW-1185">Reference proteome</keyword>
<dbReference type="PROSITE" id="PS51186">
    <property type="entry name" value="GNAT"/>
    <property type="match status" value="1"/>
</dbReference>
<accession>A0ABU4VHH2</accession>
<sequence>MATEVRDNPEQHRFEAHTEDGLAGFAEYQLVRGDRIVFTHTEVDPAFGGRGIGTTLVAGALDAAVERGLAIVPICPFVARYVHEHPDAYVEHLDERIRKAFG</sequence>
<dbReference type="InterPro" id="IPR031165">
    <property type="entry name" value="GNAT_YJDJ"/>
</dbReference>
<dbReference type="InterPro" id="IPR000182">
    <property type="entry name" value="GNAT_dom"/>
</dbReference>
<dbReference type="SUPFAM" id="SSF55729">
    <property type="entry name" value="Acyl-CoA N-acyltransferases (Nat)"/>
    <property type="match status" value="1"/>
</dbReference>
<dbReference type="Pfam" id="PF14542">
    <property type="entry name" value="Acetyltransf_CG"/>
    <property type="match status" value="1"/>
</dbReference>
<dbReference type="EC" id="2.3.1.-" evidence="3"/>
<organism evidence="3 4">
    <name type="scientific">Patulibacter brassicae</name>
    <dbReference type="NCBI Taxonomy" id="1705717"/>
    <lineage>
        <taxon>Bacteria</taxon>
        <taxon>Bacillati</taxon>
        <taxon>Actinomycetota</taxon>
        <taxon>Thermoleophilia</taxon>
        <taxon>Solirubrobacterales</taxon>
        <taxon>Patulibacteraceae</taxon>
        <taxon>Patulibacter</taxon>
    </lineage>
</organism>
<feature type="domain" description="N-acetyltransferase" evidence="1">
    <location>
        <begin position="1"/>
        <end position="102"/>
    </location>
</feature>
<gene>
    <name evidence="3" type="ORF">SK069_03205</name>
</gene>
<dbReference type="CDD" id="cd04301">
    <property type="entry name" value="NAT_SF"/>
    <property type="match status" value="1"/>
</dbReference>
<name>A0ABU4VHH2_9ACTN</name>
<dbReference type="Proteomes" id="UP001277761">
    <property type="component" value="Unassembled WGS sequence"/>
</dbReference>
<dbReference type="InterPro" id="IPR016181">
    <property type="entry name" value="Acyl_CoA_acyltransferase"/>
</dbReference>